<comment type="subcellular location">
    <subcellularLocation>
        <location evidence="1">Cell membrane</location>
        <topology evidence="1">Single-pass type I membrane protein</topology>
    </subcellularLocation>
</comment>
<feature type="domain" description="Cadherin" evidence="15">
    <location>
        <begin position="130"/>
        <end position="238"/>
    </location>
</feature>
<feature type="domain" description="Cadherin" evidence="15">
    <location>
        <begin position="458"/>
        <end position="567"/>
    </location>
</feature>
<dbReference type="Proteomes" id="UP000319801">
    <property type="component" value="Unassembled WGS sequence"/>
</dbReference>
<dbReference type="InterPro" id="IPR015919">
    <property type="entry name" value="Cadherin-like_sf"/>
</dbReference>
<evidence type="ECO:0000256" key="11">
    <source>
        <dbReference type="PROSITE-ProRule" id="PRU00043"/>
    </source>
</evidence>
<dbReference type="InterPro" id="IPR002126">
    <property type="entry name" value="Cadherin-like_dom"/>
</dbReference>
<keyword evidence="7" id="KW-0130">Cell adhesion</keyword>
<evidence type="ECO:0000256" key="10">
    <source>
        <dbReference type="ARBA" id="ARBA00023180"/>
    </source>
</evidence>
<keyword evidence="5" id="KW-0677">Repeat</keyword>
<dbReference type="PANTHER" id="PTHR24028">
    <property type="entry name" value="CADHERIN-87A"/>
    <property type="match status" value="1"/>
</dbReference>
<dbReference type="PROSITE" id="PS00232">
    <property type="entry name" value="CADHERIN_1"/>
    <property type="match status" value="3"/>
</dbReference>
<evidence type="ECO:0000256" key="3">
    <source>
        <dbReference type="ARBA" id="ARBA00022692"/>
    </source>
</evidence>
<dbReference type="InterPro" id="IPR020894">
    <property type="entry name" value="Cadherin_CS"/>
</dbReference>
<organism evidence="16 17">
    <name type="scientific">Bagarius yarrelli</name>
    <name type="common">Goonch</name>
    <name type="synonym">Bagrus yarrelli</name>
    <dbReference type="NCBI Taxonomy" id="175774"/>
    <lineage>
        <taxon>Eukaryota</taxon>
        <taxon>Metazoa</taxon>
        <taxon>Chordata</taxon>
        <taxon>Craniata</taxon>
        <taxon>Vertebrata</taxon>
        <taxon>Euteleostomi</taxon>
        <taxon>Actinopterygii</taxon>
        <taxon>Neopterygii</taxon>
        <taxon>Teleostei</taxon>
        <taxon>Ostariophysi</taxon>
        <taxon>Siluriformes</taxon>
        <taxon>Sisoridae</taxon>
        <taxon>Sisorinae</taxon>
        <taxon>Bagarius</taxon>
    </lineage>
</organism>
<dbReference type="GO" id="GO:0007156">
    <property type="term" value="P:homophilic cell adhesion via plasma membrane adhesion molecules"/>
    <property type="evidence" value="ECO:0007669"/>
    <property type="project" value="InterPro"/>
</dbReference>
<dbReference type="Pfam" id="PF08266">
    <property type="entry name" value="Cadherin_2"/>
    <property type="match status" value="1"/>
</dbReference>
<dbReference type="GO" id="GO:0005509">
    <property type="term" value="F:calcium ion binding"/>
    <property type="evidence" value="ECO:0007669"/>
    <property type="project" value="UniProtKB-UniRule"/>
</dbReference>
<sequence>MEIKLLLSFSFTVLVAVWTVNGTTTKYYTYEENEPGTFIGNLSKDLKIDLSEDPHTSFRFMQEGNASLIRMRKSDGLLSVAERIDRESLCGSSTRCMITADVVVFSKEKFHLIHVEIHVRDINDHAPVFPFGETRLEISENAAVDARFPIEVATDLDVGNNYIQSYQLMNSSHFGIEVGTSEDGKKFAQLVLTQKLDRELEDSYTLQLIAVDGGNPPKSGSVTVRVKVLDSNDNSPQFEHDTIRVELHEDAPVGFLLLRVQAFDPDHGENGDVRYDFAEGESNEIKSTFGVDPVSGALILMSSVDFETRKSYEMHITAYDLGANSVPSTCTVTVEIVDVNDNAPEVTIKPMASKSGDMAYITEAAAVESFVALISASDRDSGANGYVRVSLHGHAHFKLQQAYGENLMIVTTSVLDREKIPEYNLTVIAEDLGSPPFKTFTQYTIRVSDENDNAPSFSKPIFEISVMENKAPGTYVASLVARDPDEGANGRVTYQIIENEVNGAPVSSYLTIDPASGTLYTMRPLDYEDVKQIEVTIQATDDGSPSLSSTALVRVRVVDENDNTPFFVYPIFINGSADISLPCNAPAGYVALKLVGRDSDDAMNSELTYTIIEDEAFLFAINENTGEMALKHDLTLALGDTLHVRVAVRDHGRTSLVHTASIRFIVSDAIPLDQQLVVILEESQKQQNKPNFDASFIIIGLLGAACAVLLIAIVAVALSRISQRNIDSVSKISGGNFNKPQLPTRSIDSTDSNSLSSSLSGESETLTEQISSSRDESSFSYEDEQSRDSDSKIFRPLLTKSQFEPVSVWQGDRYTLQMSELGSVDKTSIMDSGKGDSDSNDSDSDSGQAMQKIVPVGHQRASSYLYTGPIDGAGVYRTREVPTHTTRTHMANNGYTVAYRTLGYGRHPTTRNQGPSFRGYSYNTVCHQTKDYPHAPVFHRMETQPPFYYQHQVHRQLDKPAASPREPITDITSLPVASF</sequence>
<evidence type="ECO:0000256" key="12">
    <source>
        <dbReference type="SAM" id="MobiDB-lite"/>
    </source>
</evidence>
<evidence type="ECO:0000256" key="1">
    <source>
        <dbReference type="ARBA" id="ARBA00004251"/>
    </source>
</evidence>
<dbReference type="PRINTS" id="PR00205">
    <property type="entry name" value="CADHERIN"/>
</dbReference>
<dbReference type="GO" id="GO:0009653">
    <property type="term" value="P:anatomical structure morphogenesis"/>
    <property type="evidence" value="ECO:0007669"/>
    <property type="project" value="UniProtKB-ARBA"/>
</dbReference>
<dbReference type="FunFam" id="2.60.40.60:FF:000001">
    <property type="entry name" value="Protocadherin alpha 2"/>
    <property type="match status" value="1"/>
</dbReference>
<name>A0A556TKG6_BAGYA</name>
<evidence type="ECO:0000256" key="13">
    <source>
        <dbReference type="SAM" id="Phobius"/>
    </source>
</evidence>
<dbReference type="CDD" id="cd11304">
    <property type="entry name" value="Cadherin_repeat"/>
    <property type="match status" value="6"/>
</dbReference>
<protein>
    <submittedName>
        <fullName evidence="16">Protocadherin-8</fullName>
    </submittedName>
</protein>
<keyword evidence="8 13" id="KW-1133">Transmembrane helix</keyword>
<feature type="chain" id="PRO_5022030427" evidence="14">
    <location>
        <begin position="23"/>
        <end position="979"/>
    </location>
</feature>
<evidence type="ECO:0000313" key="16">
    <source>
        <dbReference type="EMBL" id="TSK17836.1"/>
    </source>
</evidence>
<evidence type="ECO:0000259" key="15">
    <source>
        <dbReference type="PROSITE" id="PS50268"/>
    </source>
</evidence>
<dbReference type="Pfam" id="PF00028">
    <property type="entry name" value="Cadherin"/>
    <property type="match status" value="4"/>
</dbReference>
<dbReference type="GO" id="GO:0005886">
    <property type="term" value="C:plasma membrane"/>
    <property type="evidence" value="ECO:0007669"/>
    <property type="project" value="UniProtKB-SubCell"/>
</dbReference>
<feature type="domain" description="Cadherin" evidence="15">
    <location>
        <begin position="239"/>
        <end position="346"/>
    </location>
</feature>
<reference evidence="16 17" key="1">
    <citation type="journal article" date="2019" name="Genome Biol. Evol.">
        <title>Whole-Genome Sequencing of the Giant Devil Catfish, Bagarius yarrelli.</title>
        <authorList>
            <person name="Jiang W."/>
            <person name="Lv Y."/>
            <person name="Cheng L."/>
            <person name="Yang K."/>
            <person name="Chao B."/>
            <person name="Wang X."/>
            <person name="Li Y."/>
            <person name="Pan X."/>
            <person name="You X."/>
            <person name="Zhang Y."/>
            <person name="Yang J."/>
            <person name="Li J."/>
            <person name="Zhang X."/>
            <person name="Liu S."/>
            <person name="Sun C."/>
            <person name="Yang J."/>
            <person name="Shi Q."/>
        </authorList>
    </citation>
    <scope>NUCLEOTIDE SEQUENCE [LARGE SCALE GENOMIC DNA]</scope>
    <source>
        <strain evidence="16">JWS20170419001</strain>
        <tissue evidence="16">Muscle</tissue>
    </source>
</reference>
<evidence type="ECO:0000256" key="9">
    <source>
        <dbReference type="ARBA" id="ARBA00023136"/>
    </source>
</evidence>
<dbReference type="FunFam" id="2.60.40.60:FF:000003">
    <property type="entry name" value="Protocadherin alpha 2"/>
    <property type="match status" value="1"/>
</dbReference>
<keyword evidence="9 13" id="KW-0472">Membrane</keyword>
<dbReference type="InterPro" id="IPR050174">
    <property type="entry name" value="Protocadherin/Cadherin-CA"/>
</dbReference>
<dbReference type="OrthoDB" id="6252479at2759"/>
<keyword evidence="3 13" id="KW-0812">Transmembrane</keyword>
<feature type="domain" description="Cadherin" evidence="15">
    <location>
        <begin position="31"/>
        <end position="129"/>
    </location>
</feature>
<feature type="compositionally biased region" description="Low complexity" evidence="12">
    <location>
        <begin position="746"/>
        <end position="772"/>
    </location>
</feature>
<dbReference type="EMBL" id="VCAZ01000004">
    <property type="protein sequence ID" value="TSK17836.1"/>
    <property type="molecule type" value="Genomic_DNA"/>
</dbReference>
<evidence type="ECO:0000256" key="4">
    <source>
        <dbReference type="ARBA" id="ARBA00022729"/>
    </source>
</evidence>
<evidence type="ECO:0000256" key="7">
    <source>
        <dbReference type="ARBA" id="ARBA00022889"/>
    </source>
</evidence>
<keyword evidence="6 11" id="KW-0106">Calcium</keyword>
<gene>
    <name evidence="16" type="ORF">Baya_1216</name>
</gene>
<comment type="caution">
    <text evidence="16">The sequence shown here is derived from an EMBL/GenBank/DDBJ whole genome shotgun (WGS) entry which is preliminary data.</text>
</comment>
<keyword evidence="4 14" id="KW-0732">Signal</keyword>
<feature type="domain" description="Cadherin" evidence="15">
    <location>
        <begin position="353"/>
        <end position="457"/>
    </location>
</feature>
<dbReference type="SMART" id="SM00112">
    <property type="entry name" value="CA"/>
    <property type="match status" value="6"/>
</dbReference>
<evidence type="ECO:0000256" key="8">
    <source>
        <dbReference type="ARBA" id="ARBA00022989"/>
    </source>
</evidence>
<accession>A0A556TKG6</accession>
<keyword evidence="2" id="KW-1003">Cell membrane</keyword>
<keyword evidence="10" id="KW-0325">Glycoprotein</keyword>
<dbReference type="FunFam" id="2.60.40.60:FF:000002">
    <property type="entry name" value="Protocadherin alpha 2"/>
    <property type="match status" value="1"/>
</dbReference>
<evidence type="ECO:0000256" key="6">
    <source>
        <dbReference type="ARBA" id="ARBA00022837"/>
    </source>
</evidence>
<dbReference type="PROSITE" id="PS50268">
    <property type="entry name" value="CADHERIN_2"/>
    <property type="match status" value="6"/>
</dbReference>
<evidence type="ECO:0000256" key="2">
    <source>
        <dbReference type="ARBA" id="ARBA00022475"/>
    </source>
</evidence>
<evidence type="ECO:0000313" key="17">
    <source>
        <dbReference type="Proteomes" id="UP000319801"/>
    </source>
</evidence>
<feature type="signal peptide" evidence="14">
    <location>
        <begin position="1"/>
        <end position="22"/>
    </location>
</feature>
<dbReference type="PANTHER" id="PTHR24028:SF244">
    <property type="entry name" value="PARAXIAL PROTOCADHERIN"/>
    <property type="match status" value="1"/>
</dbReference>
<dbReference type="AlphaFoldDB" id="A0A556TKG6"/>
<feature type="region of interest" description="Disordered" evidence="12">
    <location>
        <begin position="740"/>
        <end position="787"/>
    </location>
</feature>
<feature type="region of interest" description="Disordered" evidence="12">
    <location>
        <begin position="958"/>
        <end position="979"/>
    </location>
</feature>
<feature type="transmembrane region" description="Helical" evidence="13">
    <location>
        <begin position="694"/>
        <end position="718"/>
    </location>
</feature>
<evidence type="ECO:0000256" key="5">
    <source>
        <dbReference type="ARBA" id="ARBA00022737"/>
    </source>
</evidence>
<feature type="domain" description="Cadherin" evidence="15">
    <location>
        <begin position="573"/>
        <end position="692"/>
    </location>
</feature>
<dbReference type="InterPro" id="IPR013164">
    <property type="entry name" value="Cadherin_N"/>
</dbReference>
<keyword evidence="17" id="KW-1185">Reference proteome</keyword>
<dbReference type="FunFam" id="2.60.40.60:FF:000007">
    <property type="entry name" value="Protocadherin alpha 2"/>
    <property type="match status" value="1"/>
</dbReference>
<dbReference type="SUPFAM" id="SSF49313">
    <property type="entry name" value="Cadherin-like"/>
    <property type="match status" value="6"/>
</dbReference>
<proteinExistence type="predicted"/>
<feature type="region of interest" description="Disordered" evidence="12">
    <location>
        <begin position="826"/>
        <end position="849"/>
    </location>
</feature>
<dbReference type="Gene3D" id="2.60.40.60">
    <property type="entry name" value="Cadherins"/>
    <property type="match status" value="6"/>
</dbReference>
<evidence type="ECO:0000256" key="14">
    <source>
        <dbReference type="SAM" id="SignalP"/>
    </source>
</evidence>